<sequence length="89" mass="10251">MPEVTGIETIGVSPPPRTMMVVKDSHDLQMCLWLAGSRYPIVSYRPVFHEAWDRDLPCQNPEEGNENYPCSERFAYKSVTYTGEVIHEF</sequence>
<dbReference type="GeneID" id="36396816"/>
<dbReference type="RefSeq" id="XP_024581838.1">
    <property type="nucleotide sequence ID" value="XM_024716217.1"/>
</dbReference>
<dbReference type="AlphaFoldDB" id="A0A0P1AVU8"/>
<evidence type="ECO:0000313" key="1">
    <source>
        <dbReference type="EMBL" id="CEG45469.1"/>
    </source>
</evidence>
<organism evidence="1 2">
    <name type="scientific">Plasmopara halstedii</name>
    <name type="common">Downy mildew of sunflower</name>
    <dbReference type="NCBI Taxonomy" id="4781"/>
    <lineage>
        <taxon>Eukaryota</taxon>
        <taxon>Sar</taxon>
        <taxon>Stramenopiles</taxon>
        <taxon>Oomycota</taxon>
        <taxon>Peronosporomycetes</taxon>
        <taxon>Peronosporales</taxon>
        <taxon>Peronosporaceae</taxon>
        <taxon>Plasmopara</taxon>
    </lineage>
</organism>
<keyword evidence="2" id="KW-1185">Reference proteome</keyword>
<name>A0A0P1AVU8_PLAHL</name>
<accession>A0A0P1AVU8</accession>
<evidence type="ECO:0000313" key="2">
    <source>
        <dbReference type="Proteomes" id="UP000054928"/>
    </source>
</evidence>
<protein>
    <submittedName>
        <fullName evidence="1">Uncharacterized protein</fullName>
    </submittedName>
</protein>
<dbReference type="Proteomes" id="UP000054928">
    <property type="component" value="Unassembled WGS sequence"/>
</dbReference>
<dbReference type="EMBL" id="CCYD01001572">
    <property type="protein sequence ID" value="CEG45469.1"/>
    <property type="molecule type" value="Genomic_DNA"/>
</dbReference>
<proteinExistence type="predicted"/>
<reference evidence="2" key="1">
    <citation type="submission" date="2014-09" db="EMBL/GenBank/DDBJ databases">
        <authorList>
            <person name="Sharma Rahul"/>
            <person name="Thines Marco"/>
        </authorList>
    </citation>
    <scope>NUCLEOTIDE SEQUENCE [LARGE SCALE GENOMIC DNA]</scope>
</reference>